<evidence type="ECO:0008006" key="4">
    <source>
        <dbReference type="Google" id="ProtNLM"/>
    </source>
</evidence>
<dbReference type="EMBL" id="CANTFM010000933">
    <property type="protein sequence ID" value="CAI5731932.1"/>
    <property type="molecule type" value="Genomic_DNA"/>
</dbReference>
<evidence type="ECO:0000256" key="1">
    <source>
        <dbReference type="SAM" id="MobiDB-lite"/>
    </source>
</evidence>
<evidence type="ECO:0000313" key="2">
    <source>
        <dbReference type="EMBL" id="CAI5731932.1"/>
    </source>
</evidence>
<reference evidence="2" key="1">
    <citation type="submission" date="2022-12" db="EMBL/GenBank/DDBJ databases">
        <authorList>
            <person name="Webb A."/>
        </authorList>
    </citation>
    <scope>NUCLEOTIDE SEQUENCE</scope>
    <source>
        <strain evidence="2">Pd1</strain>
    </source>
</reference>
<dbReference type="Proteomes" id="UP001162029">
    <property type="component" value="Unassembled WGS sequence"/>
</dbReference>
<comment type="caution">
    <text evidence="2">The sequence shown here is derived from an EMBL/GenBank/DDBJ whole genome shotgun (WGS) entry which is preliminary data.</text>
</comment>
<evidence type="ECO:0000313" key="3">
    <source>
        <dbReference type="Proteomes" id="UP001162029"/>
    </source>
</evidence>
<accession>A0AAV0U4X0</accession>
<protein>
    <recommendedName>
        <fullName evidence="4">Ribosome biogenesis protein NOP53</fullName>
    </recommendedName>
</protein>
<feature type="region of interest" description="Disordered" evidence="1">
    <location>
        <begin position="63"/>
        <end position="97"/>
    </location>
</feature>
<proteinExistence type="predicted"/>
<sequence>MDESRKRRRHQHVESLPVVQDEVSSAQDVIKTVAAAWDSNDRYMRRKKREQIHEIVAAQAALQAIEDQKETGDEQKEKRKEVEQHEAPDHLKQVKSEEVLELNSPIHSGLRRHKTLAMDPTPEKNAAPVVMAMKPKKQCGKGHRSEQLIYIDAKAYDLILS</sequence>
<organism evidence="2 3">
    <name type="scientific">Peronospora destructor</name>
    <dbReference type="NCBI Taxonomy" id="86335"/>
    <lineage>
        <taxon>Eukaryota</taxon>
        <taxon>Sar</taxon>
        <taxon>Stramenopiles</taxon>
        <taxon>Oomycota</taxon>
        <taxon>Peronosporomycetes</taxon>
        <taxon>Peronosporales</taxon>
        <taxon>Peronosporaceae</taxon>
        <taxon>Peronospora</taxon>
    </lineage>
</organism>
<feature type="compositionally biased region" description="Basic and acidic residues" evidence="1">
    <location>
        <begin position="66"/>
        <end position="97"/>
    </location>
</feature>
<keyword evidence="3" id="KW-1185">Reference proteome</keyword>
<gene>
    <name evidence="2" type="ORF">PDE001_LOCUS4950</name>
</gene>
<dbReference type="AlphaFoldDB" id="A0AAV0U4X0"/>
<name>A0AAV0U4X0_9STRA</name>